<comment type="similarity">
    <text evidence="6">Belongs to the peptidase M24A family. Methionine aminopeptidase type 1 subfamily.</text>
</comment>
<keyword evidence="10" id="KW-1185">Reference proteome</keyword>
<dbReference type="Gene3D" id="3.90.230.10">
    <property type="entry name" value="Creatinase/methionine aminopeptidase superfamily"/>
    <property type="match status" value="1"/>
</dbReference>
<dbReference type="HAMAP" id="MF_01974">
    <property type="entry name" value="MetAP_1"/>
    <property type="match status" value="1"/>
</dbReference>
<comment type="subunit">
    <text evidence="6">Monomer.</text>
</comment>
<dbReference type="CDD" id="cd01086">
    <property type="entry name" value="MetAP1"/>
    <property type="match status" value="1"/>
</dbReference>
<feature type="binding site" evidence="6">
    <location>
        <position position="107"/>
    </location>
    <ligand>
        <name>a divalent metal cation</name>
        <dbReference type="ChEBI" id="CHEBI:60240"/>
        <label>1</label>
    </ligand>
</feature>
<proteinExistence type="inferred from homology"/>
<dbReference type="NCBIfam" id="TIGR00500">
    <property type="entry name" value="met_pdase_I"/>
    <property type="match status" value="1"/>
</dbReference>
<dbReference type="EMBL" id="JAHQCX010000004">
    <property type="protein sequence ID" value="MBU9725957.1"/>
    <property type="molecule type" value="Genomic_DNA"/>
</dbReference>
<dbReference type="RefSeq" id="WP_158350144.1">
    <property type="nucleotide sequence ID" value="NZ_JAHQCX010000004.1"/>
</dbReference>
<dbReference type="SUPFAM" id="SSF55920">
    <property type="entry name" value="Creatinase/aminopeptidase"/>
    <property type="match status" value="1"/>
</dbReference>
<comment type="catalytic activity">
    <reaction evidence="6 7">
        <text>Release of N-terminal amino acids, preferentially methionine, from peptides and arylamides.</text>
        <dbReference type="EC" id="3.4.11.18"/>
    </reaction>
</comment>
<dbReference type="InterPro" id="IPR000994">
    <property type="entry name" value="Pept_M24"/>
</dbReference>
<protein>
    <recommendedName>
        <fullName evidence="6 7">Methionine aminopeptidase</fullName>
        <shortName evidence="6">MAP</shortName>
        <shortName evidence="6">MetAP</shortName>
        <ecNumber evidence="6 7">3.4.11.18</ecNumber>
    </recommendedName>
    <alternativeName>
        <fullName evidence="6">Peptidase M</fullName>
    </alternativeName>
</protein>
<keyword evidence="5 6" id="KW-0378">Hydrolase</keyword>
<evidence type="ECO:0000313" key="10">
    <source>
        <dbReference type="Proteomes" id="UP001314681"/>
    </source>
</evidence>
<evidence type="ECO:0000256" key="5">
    <source>
        <dbReference type="ARBA" id="ARBA00022801"/>
    </source>
</evidence>
<comment type="function">
    <text evidence="1 6">Removes the N-terminal methionine from nascent proteins. The N-terminal methionine is often cleaved when the second residue in the primary sequence is small and uncharged (Met-Ala-, Cys, Gly, Pro, Ser, Thr, or Val). Requires deformylation of the N(alpha)-formylated initiator methionine before it can be hydrolyzed.</text>
</comment>
<feature type="binding site" evidence="6">
    <location>
        <position position="170"/>
    </location>
    <ligand>
        <name>a divalent metal cation</name>
        <dbReference type="ChEBI" id="CHEBI:60240"/>
        <label>2</label>
        <note>catalytic</note>
    </ligand>
</feature>
<comment type="cofactor">
    <cofactor evidence="6">
        <name>Co(2+)</name>
        <dbReference type="ChEBI" id="CHEBI:48828"/>
    </cofactor>
    <cofactor evidence="6">
        <name>Zn(2+)</name>
        <dbReference type="ChEBI" id="CHEBI:29105"/>
    </cofactor>
    <cofactor evidence="6">
        <name>Mn(2+)</name>
        <dbReference type="ChEBI" id="CHEBI:29035"/>
    </cofactor>
    <cofactor evidence="6">
        <name>Fe(2+)</name>
        <dbReference type="ChEBI" id="CHEBI:29033"/>
    </cofactor>
    <text evidence="6">Binds 2 divalent metal cations per subunit. Has a high-affinity and a low affinity metal-binding site. The true nature of the physiological cofactor is under debate. The enzyme is active with cobalt, zinc, manganese or divalent iron ions. Most likely, methionine aminopeptidases function as mononuclear Fe(2+)-metalloproteases under physiological conditions, and the catalytically relevant metal-binding site has been assigned to the histidine-containing high-affinity site.</text>
</comment>
<dbReference type="Pfam" id="PF00557">
    <property type="entry name" value="Peptidase_M24"/>
    <property type="match status" value="1"/>
</dbReference>
<evidence type="ECO:0000256" key="3">
    <source>
        <dbReference type="ARBA" id="ARBA00022670"/>
    </source>
</evidence>
<evidence type="ECO:0000313" key="9">
    <source>
        <dbReference type="EMBL" id="MBU9725957.1"/>
    </source>
</evidence>
<evidence type="ECO:0000256" key="4">
    <source>
        <dbReference type="ARBA" id="ARBA00022723"/>
    </source>
</evidence>
<dbReference type="EC" id="3.4.11.18" evidence="6 7"/>
<name>A0ABS6K628_9FIRM</name>
<evidence type="ECO:0000256" key="7">
    <source>
        <dbReference type="RuleBase" id="RU003653"/>
    </source>
</evidence>
<dbReference type="GO" id="GO:0004239">
    <property type="term" value="F:initiator methionyl aminopeptidase activity"/>
    <property type="evidence" value="ECO:0007669"/>
    <property type="project" value="UniProtKB-EC"/>
</dbReference>
<feature type="binding site" evidence="6">
    <location>
        <position position="234"/>
    </location>
    <ligand>
        <name>a divalent metal cation</name>
        <dbReference type="ChEBI" id="CHEBI:60240"/>
        <label>1</label>
    </ligand>
</feature>
<evidence type="ECO:0000256" key="6">
    <source>
        <dbReference type="HAMAP-Rule" id="MF_01974"/>
    </source>
</evidence>
<dbReference type="InterPro" id="IPR036005">
    <property type="entry name" value="Creatinase/aminopeptidase-like"/>
</dbReference>
<dbReference type="InterPro" id="IPR001714">
    <property type="entry name" value="Pept_M24_MAP"/>
</dbReference>
<dbReference type="PANTHER" id="PTHR43330">
    <property type="entry name" value="METHIONINE AMINOPEPTIDASE"/>
    <property type="match status" value="1"/>
</dbReference>
<dbReference type="Proteomes" id="UP001314681">
    <property type="component" value="Unassembled WGS sequence"/>
</dbReference>
<sequence length="251" mass="27770">MAVTIKSAREIELMREAGKILEKVHNEMEKAVRPGISTKDIDLLGEELIRSFGCIPSFLGYNGYPASICVSVNDEVVHGIPDRHHIIQEGDIVSLDAGVIYKGYQSDAARTHAVGEISQEARQLIDVTKQSFFEGIKFARAGHHLHEISAAIADYAESFGYGVVRDLVGHGIGKEMHEDPQIPNFRQKRRGLLLQPGMTLAIEPMINAGRYDVAWLDDDWTVVTDDGSLSAHYENTVLITDGEPEIFTLSK</sequence>
<feature type="binding site" evidence="6">
    <location>
        <position position="234"/>
    </location>
    <ligand>
        <name>a divalent metal cation</name>
        <dbReference type="ChEBI" id="CHEBI:60240"/>
        <label>2</label>
        <note>catalytic</note>
    </ligand>
</feature>
<keyword evidence="2 6" id="KW-0031">Aminopeptidase</keyword>
<dbReference type="PRINTS" id="PR00599">
    <property type="entry name" value="MAPEPTIDASE"/>
</dbReference>
<feature type="binding site" evidence="6">
    <location>
        <position position="96"/>
    </location>
    <ligand>
        <name>a divalent metal cation</name>
        <dbReference type="ChEBI" id="CHEBI:60240"/>
        <label>1</label>
    </ligand>
</feature>
<keyword evidence="3 6" id="KW-0645">Protease</keyword>
<comment type="caution">
    <text evidence="9">The sequence shown here is derived from an EMBL/GenBank/DDBJ whole genome shotgun (WGS) entry which is preliminary data.</text>
</comment>
<dbReference type="PANTHER" id="PTHR43330:SF27">
    <property type="entry name" value="METHIONINE AMINOPEPTIDASE"/>
    <property type="match status" value="1"/>
</dbReference>
<evidence type="ECO:0000259" key="8">
    <source>
        <dbReference type="Pfam" id="PF00557"/>
    </source>
</evidence>
<feature type="binding site" evidence="6">
    <location>
        <position position="107"/>
    </location>
    <ligand>
        <name>a divalent metal cation</name>
        <dbReference type="ChEBI" id="CHEBI:60240"/>
        <label>2</label>
        <note>catalytic</note>
    </ligand>
</feature>
<gene>
    <name evidence="6 9" type="primary">map</name>
    <name evidence="9" type="ORF">KTH90_08015</name>
</gene>
<accession>A0ABS6K628</accession>
<feature type="binding site" evidence="6">
    <location>
        <position position="78"/>
    </location>
    <ligand>
        <name>substrate</name>
    </ligand>
</feature>
<dbReference type="InterPro" id="IPR002467">
    <property type="entry name" value="Pept_M24A_MAP1"/>
</dbReference>
<reference evidence="9 10" key="1">
    <citation type="submission" date="2021-06" db="EMBL/GenBank/DDBJ databases">
        <title>Description of novel taxa of the family Lachnospiraceae.</title>
        <authorList>
            <person name="Chaplin A.V."/>
            <person name="Sokolova S.R."/>
            <person name="Pikina A.P."/>
            <person name="Korzhanova M."/>
            <person name="Belova V."/>
            <person name="Korostin D."/>
            <person name="Efimov B.A."/>
        </authorList>
    </citation>
    <scope>NUCLEOTIDE SEQUENCE [LARGE SCALE GENOMIC DNA]</scope>
    <source>
        <strain evidence="9 10">ASD4241</strain>
    </source>
</reference>
<keyword evidence="4 6" id="KW-0479">Metal-binding</keyword>
<evidence type="ECO:0000256" key="2">
    <source>
        <dbReference type="ARBA" id="ARBA00022438"/>
    </source>
</evidence>
<evidence type="ECO:0000256" key="1">
    <source>
        <dbReference type="ARBA" id="ARBA00002521"/>
    </source>
</evidence>
<feature type="binding site" evidence="6">
    <location>
        <position position="203"/>
    </location>
    <ligand>
        <name>a divalent metal cation</name>
        <dbReference type="ChEBI" id="CHEBI:60240"/>
        <label>2</label>
        <note>catalytic</note>
    </ligand>
</feature>
<feature type="binding site" evidence="6">
    <location>
        <position position="177"/>
    </location>
    <ligand>
        <name>substrate</name>
    </ligand>
</feature>
<organism evidence="9 10">
    <name type="scientific">Diplocloster modestus</name>
    <dbReference type="NCBI Taxonomy" id="2850322"/>
    <lineage>
        <taxon>Bacteria</taxon>
        <taxon>Bacillati</taxon>
        <taxon>Bacillota</taxon>
        <taxon>Clostridia</taxon>
        <taxon>Lachnospirales</taxon>
        <taxon>Lachnospiraceae</taxon>
        <taxon>Diplocloster</taxon>
    </lineage>
</organism>
<feature type="domain" description="Peptidase M24" evidence="8">
    <location>
        <begin position="12"/>
        <end position="241"/>
    </location>
</feature>